<evidence type="ECO:0000256" key="12">
    <source>
        <dbReference type="SAM" id="SignalP"/>
    </source>
</evidence>
<dbReference type="GO" id="GO:0015344">
    <property type="term" value="F:siderophore uptake transmembrane transporter activity"/>
    <property type="evidence" value="ECO:0007669"/>
    <property type="project" value="TreeGrafter"/>
</dbReference>
<dbReference type="OrthoDB" id="9795928at2"/>
<organism evidence="15 16">
    <name type="scientific">Pseudobacter ginsenosidimutans</name>
    <dbReference type="NCBI Taxonomy" id="661488"/>
    <lineage>
        <taxon>Bacteria</taxon>
        <taxon>Pseudomonadati</taxon>
        <taxon>Bacteroidota</taxon>
        <taxon>Chitinophagia</taxon>
        <taxon>Chitinophagales</taxon>
        <taxon>Chitinophagaceae</taxon>
        <taxon>Pseudobacter</taxon>
    </lineage>
</organism>
<dbReference type="PROSITE" id="PS52016">
    <property type="entry name" value="TONB_DEPENDENT_REC_3"/>
    <property type="match status" value="1"/>
</dbReference>
<proteinExistence type="inferred from homology"/>
<dbReference type="SUPFAM" id="SSF49464">
    <property type="entry name" value="Carboxypeptidase regulatory domain-like"/>
    <property type="match status" value="1"/>
</dbReference>
<dbReference type="InterPro" id="IPR008969">
    <property type="entry name" value="CarboxyPept-like_regulatory"/>
</dbReference>
<keyword evidence="8 15" id="KW-0675">Receptor</keyword>
<evidence type="ECO:0000256" key="3">
    <source>
        <dbReference type="ARBA" id="ARBA00022452"/>
    </source>
</evidence>
<sequence length="811" mass="89850">MKFVLSIIVFIAGFAANPLIAQNLNNSPAAAPVTDRASLTGKITDIVTGEALAGASVYLPDLRTGATTNAQGIYSFKNIPGGKHLVEVSFTGYAPLIESIYLSAISQKDFALTRSYVENEAVTVTGVSAATSVKRTPVPVNIVKKDELFRAASTNLIDALSRTPGVSQVSTGPAVSKPFIRGLGYNRVVIVNDGIRQEGQQWGDEHGIEIDEYNVSKAEILKGPASLMYGSDALAGVVNIISIVPVAEGTIKGNLFSNYQSNNRLRGFHADLGGNQNGFIWGAYGSYKAAADYKNKYDGYVFNSKFNEKAFGGYLGLNRQWGYTHVYASMFDQHVGLVEGERDAATGRFIKPVDHDGVVEEEEAAHDDFTSTDPFIPRQRIRHFKVATDNSFRLGDDRLTFTLGFQRNQREEFGNVLDPKEQELYFDLKTINYNLQYHFAEKNHWKTSIGVNGMQQNNQNKGEEALIPEYDLFDVGAFIYTQKEINKMTISGGLRYDHRSLNSKEMDEDGDLKFEQFKRKFDNVSGSIGLSYRATKDLTLKFNMARGFRAPSIPELASNGAHEGTNRYEYGQRDLKSETSFQVDGGVEFATPHVSLAANLFYNSVQNFIYSRKLQAVGGGDSLIIADGDELFAFRYNQHNATLYGAEMNIDIHPHPLDWLHLENTFSYVRGTLSESQDGSRNLPFIPAARLINEVKVDLFPKSKTFSQLYVKAELDNTFAQNEPFTGYNTETKTSGYTLLNAGFGGNVMSKNKVLFSLFFSANNIGDVAWQSHLSRLKYAPENEVTGRIGVFGMGRNFSVKLNIPLSFTTN</sequence>
<evidence type="ECO:0000313" key="15">
    <source>
        <dbReference type="EMBL" id="RZS70968.1"/>
    </source>
</evidence>
<keyword evidence="5 12" id="KW-0732">Signal</keyword>
<dbReference type="Gene3D" id="2.40.170.20">
    <property type="entry name" value="TonB-dependent receptor, beta-barrel domain"/>
    <property type="match status" value="1"/>
</dbReference>
<feature type="chain" id="PRO_5020553785" evidence="12">
    <location>
        <begin position="22"/>
        <end position="811"/>
    </location>
</feature>
<evidence type="ECO:0000259" key="14">
    <source>
        <dbReference type="Pfam" id="PF07715"/>
    </source>
</evidence>
<dbReference type="Gene3D" id="2.60.40.1120">
    <property type="entry name" value="Carboxypeptidase-like, regulatory domain"/>
    <property type="match status" value="1"/>
</dbReference>
<dbReference type="Gene3D" id="2.170.130.10">
    <property type="entry name" value="TonB-dependent receptor, plug domain"/>
    <property type="match status" value="1"/>
</dbReference>
<keyword evidence="6 11" id="KW-0798">TonB box</keyword>
<name>A0A4Q7MRC4_9BACT</name>
<evidence type="ECO:0000313" key="16">
    <source>
        <dbReference type="Proteomes" id="UP000293874"/>
    </source>
</evidence>
<keyword evidence="9 10" id="KW-0998">Cell outer membrane</keyword>
<evidence type="ECO:0000256" key="2">
    <source>
        <dbReference type="ARBA" id="ARBA00022448"/>
    </source>
</evidence>
<gene>
    <name evidence="15" type="ORF">EV199_2867</name>
</gene>
<dbReference type="Proteomes" id="UP000293874">
    <property type="component" value="Unassembled WGS sequence"/>
</dbReference>
<dbReference type="InterPro" id="IPR000531">
    <property type="entry name" value="Beta-barrel_TonB"/>
</dbReference>
<evidence type="ECO:0000256" key="6">
    <source>
        <dbReference type="ARBA" id="ARBA00023077"/>
    </source>
</evidence>
<dbReference type="Pfam" id="PF07715">
    <property type="entry name" value="Plug"/>
    <property type="match status" value="1"/>
</dbReference>
<evidence type="ECO:0000256" key="5">
    <source>
        <dbReference type="ARBA" id="ARBA00022729"/>
    </source>
</evidence>
<dbReference type="EMBL" id="SGXA01000002">
    <property type="protein sequence ID" value="RZS70968.1"/>
    <property type="molecule type" value="Genomic_DNA"/>
</dbReference>
<comment type="similarity">
    <text evidence="10 11">Belongs to the TonB-dependent receptor family.</text>
</comment>
<accession>A0A4Q7MRC4</accession>
<evidence type="ECO:0000256" key="8">
    <source>
        <dbReference type="ARBA" id="ARBA00023170"/>
    </source>
</evidence>
<evidence type="ECO:0000256" key="10">
    <source>
        <dbReference type="PROSITE-ProRule" id="PRU01360"/>
    </source>
</evidence>
<evidence type="ECO:0000259" key="13">
    <source>
        <dbReference type="Pfam" id="PF00593"/>
    </source>
</evidence>
<keyword evidence="16" id="KW-1185">Reference proteome</keyword>
<evidence type="ECO:0000256" key="1">
    <source>
        <dbReference type="ARBA" id="ARBA00004571"/>
    </source>
</evidence>
<dbReference type="SUPFAM" id="SSF56935">
    <property type="entry name" value="Porins"/>
    <property type="match status" value="1"/>
</dbReference>
<keyword evidence="2 10" id="KW-0813">Transport</keyword>
<keyword evidence="3 10" id="KW-1134">Transmembrane beta strand</keyword>
<dbReference type="GO" id="GO:0044718">
    <property type="term" value="P:siderophore transmembrane transport"/>
    <property type="evidence" value="ECO:0007669"/>
    <property type="project" value="TreeGrafter"/>
</dbReference>
<dbReference type="GO" id="GO:0009279">
    <property type="term" value="C:cell outer membrane"/>
    <property type="evidence" value="ECO:0007669"/>
    <property type="project" value="UniProtKB-SubCell"/>
</dbReference>
<dbReference type="InterPro" id="IPR039426">
    <property type="entry name" value="TonB-dep_rcpt-like"/>
</dbReference>
<feature type="domain" description="TonB-dependent receptor-like beta-barrel" evidence="13">
    <location>
        <begin position="437"/>
        <end position="765"/>
    </location>
</feature>
<comment type="caution">
    <text evidence="15">The sequence shown here is derived from an EMBL/GenBank/DDBJ whole genome shotgun (WGS) entry which is preliminary data.</text>
</comment>
<dbReference type="InterPro" id="IPR036942">
    <property type="entry name" value="Beta-barrel_TonB_sf"/>
</dbReference>
<dbReference type="PANTHER" id="PTHR30069">
    <property type="entry name" value="TONB-DEPENDENT OUTER MEMBRANE RECEPTOR"/>
    <property type="match status" value="1"/>
</dbReference>
<feature type="domain" description="TonB-dependent receptor plug" evidence="14">
    <location>
        <begin position="133"/>
        <end position="237"/>
    </location>
</feature>
<evidence type="ECO:0000256" key="11">
    <source>
        <dbReference type="RuleBase" id="RU003357"/>
    </source>
</evidence>
<keyword evidence="7 10" id="KW-0472">Membrane</keyword>
<dbReference type="Pfam" id="PF00593">
    <property type="entry name" value="TonB_dep_Rec_b-barrel"/>
    <property type="match status" value="1"/>
</dbReference>
<evidence type="ECO:0000256" key="7">
    <source>
        <dbReference type="ARBA" id="ARBA00023136"/>
    </source>
</evidence>
<dbReference type="InterPro" id="IPR012910">
    <property type="entry name" value="Plug_dom"/>
</dbReference>
<dbReference type="InterPro" id="IPR037066">
    <property type="entry name" value="Plug_dom_sf"/>
</dbReference>
<evidence type="ECO:0000256" key="9">
    <source>
        <dbReference type="ARBA" id="ARBA00023237"/>
    </source>
</evidence>
<reference evidence="15 16" key="1">
    <citation type="submission" date="2019-02" db="EMBL/GenBank/DDBJ databases">
        <title>Genomic Encyclopedia of Type Strains, Phase IV (KMG-IV): sequencing the most valuable type-strain genomes for metagenomic binning, comparative biology and taxonomic classification.</title>
        <authorList>
            <person name="Goeker M."/>
        </authorList>
    </citation>
    <scope>NUCLEOTIDE SEQUENCE [LARGE SCALE GENOMIC DNA]</scope>
    <source>
        <strain evidence="15 16">DSM 18116</strain>
    </source>
</reference>
<keyword evidence="4 10" id="KW-0812">Transmembrane</keyword>
<comment type="subcellular location">
    <subcellularLocation>
        <location evidence="1 10">Cell outer membrane</location>
        <topology evidence="1 10">Multi-pass membrane protein</topology>
    </subcellularLocation>
</comment>
<protein>
    <submittedName>
        <fullName evidence="15">Iron complex outermembrane receptor protein</fullName>
    </submittedName>
</protein>
<dbReference type="Pfam" id="PF13715">
    <property type="entry name" value="CarbopepD_reg_2"/>
    <property type="match status" value="1"/>
</dbReference>
<dbReference type="RefSeq" id="WP_130541512.1">
    <property type="nucleotide sequence ID" value="NZ_CP042431.1"/>
</dbReference>
<dbReference type="AlphaFoldDB" id="A0A4Q7MRC4"/>
<feature type="signal peptide" evidence="12">
    <location>
        <begin position="1"/>
        <end position="21"/>
    </location>
</feature>
<dbReference type="PANTHER" id="PTHR30069:SF29">
    <property type="entry name" value="HEMOGLOBIN AND HEMOGLOBIN-HAPTOGLOBIN-BINDING PROTEIN 1-RELATED"/>
    <property type="match status" value="1"/>
</dbReference>
<evidence type="ECO:0000256" key="4">
    <source>
        <dbReference type="ARBA" id="ARBA00022692"/>
    </source>
</evidence>